<organism evidence="1 2">
    <name type="scientific">Jimgerdemannia flammicorona</name>
    <dbReference type="NCBI Taxonomy" id="994334"/>
    <lineage>
        <taxon>Eukaryota</taxon>
        <taxon>Fungi</taxon>
        <taxon>Fungi incertae sedis</taxon>
        <taxon>Mucoromycota</taxon>
        <taxon>Mucoromycotina</taxon>
        <taxon>Endogonomycetes</taxon>
        <taxon>Endogonales</taxon>
        <taxon>Endogonaceae</taxon>
        <taxon>Jimgerdemannia</taxon>
    </lineage>
</organism>
<evidence type="ECO:0000313" key="2">
    <source>
        <dbReference type="Proteomes" id="UP000268093"/>
    </source>
</evidence>
<dbReference type="EMBL" id="RBNI01000546">
    <property type="protein sequence ID" value="RUP51681.1"/>
    <property type="molecule type" value="Genomic_DNA"/>
</dbReference>
<reference evidence="1 2" key="1">
    <citation type="journal article" date="2018" name="New Phytol.">
        <title>Phylogenomics of Endogonaceae and evolution of mycorrhizas within Mucoromycota.</title>
        <authorList>
            <person name="Chang Y."/>
            <person name="Desiro A."/>
            <person name="Na H."/>
            <person name="Sandor L."/>
            <person name="Lipzen A."/>
            <person name="Clum A."/>
            <person name="Barry K."/>
            <person name="Grigoriev I.V."/>
            <person name="Martin F.M."/>
            <person name="Stajich J.E."/>
            <person name="Smith M.E."/>
            <person name="Bonito G."/>
            <person name="Spatafora J.W."/>
        </authorList>
    </citation>
    <scope>NUCLEOTIDE SEQUENCE [LARGE SCALE GENOMIC DNA]</scope>
    <source>
        <strain evidence="1 2">GMNB39</strain>
    </source>
</reference>
<name>A0A433DLK4_9FUNG</name>
<evidence type="ECO:0000313" key="1">
    <source>
        <dbReference type="EMBL" id="RUP51681.1"/>
    </source>
</evidence>
<dbReference type="AlphaFoldDB" id="A0A433DLK4"/>
<comment type="caution">
    <text evidence="1">The sequence shown here is derived from an EMBL/GenBank/DDBJ whole genome shotgun (WGS) entry which is preliminary data.</text>
</comment>
<sequence>MLQLRHVRVLKRLIQVLHQILHVLNPNAETHEGVGDAKQRAILCTDGAMGHDGWDLDEGLDAAERLGQGDVLQLAQESVDVGQRALHPEREHSAEAFLLTLREFMLWVRREAGVNHLVDVPVLLEEAGDRHGV</sequence>
<proteinExistence type="predicted"/>
<accession>A0A433DLK4</accession>
<dbReference type="Proteomes" id="UP000268093">
    <property type="component" value="Unassembled WGS sequence"/>
</dbReference>
<keyword evidence="2" id="KW-1185">Reference proteome</keyword>
<gene>
    <name evidence="1" type="ORF">BC936DRAFT_146635</name>
</gene>
<protein>
    <submittedName>
        <fullName evidence="1">Uncharacterized protein</fullName>
    </submittedName>
</protein>